<accession>A0AAW1JXF4</accession>
<dbReference type="EMBL" id="JASPKY010000323">
    <property type="protein sequence ID" value="KAK9708684.1"/>
    <property type="molecule type" value="Genomic_DNA"/>
</dbReference>
<dbReference type="AlphaFoldDB" id="A0AAW1JXF4"/>
<protein>
    <submittedName>
        <fullName evidence="9">Uncharacterized protein</fullName>
    </submittedName>
</protein>
<gene>
    <name evidence="9" type="ORF">QE152_g27051</name>
</gene>
<keyword evidence="5" id="KW-0769">Symport</keyword>
<evidence type="ECO:0000256" key="5">
    <source>
        <dbReference type="ARBA" id="ARBA00022847"/>
    </source>
</evidence>
<feature type="transmembrane region" description="Helical" evidence="8">
    <location>
        <begin position="248"/>
        <end position="268"/>
    </location>
</feature>
<keyword evidence="3" id="KW-0813">Transport</keyword>
<evidence type="ECO:0000313" key="9">
    <source>
        <dbReference type="EMBL" id="KAK9708684.1"/>
    </source>
</evidence>
<keyword evidence="10" id="KW-1185">Reference proteome</keyword>
<organism evidence="9 10">
    <name type="scientific">Popillia japonica</name>
    <name type="common">Japanese beetle</name>
    <dbReference type="NCBI Taxonomy" id="7064"/>
    <lineage>
        <taxon>Eukaryota</taxon>
        <taxon>Metazoa</taxon>
        <taxon>Ecdysozoa</taxon>
        <taxon>Arthropoda</taxon>
        <taxon>Hexapoda</taxon>
        <taxon>Insecta</taxon>
        <taxon>Pterygota</taxon>
        <taxon>Neoptera</taxon>
        <taxon>Endopterygota</taxon>
        <taxon>Coleoptera</taxon>
        <taxon>Polyphaga</taxon>
        <taxon>Scarabaeiformia</taxon>
        <taxon>Scarabaeidae</taxon>
        <taxon>Rutelinae</taxon>
        <taxon>Popillia</taxon>
    </lineage>
</organism>
<dbReference type="GO" id="GO:0035725">
    <property type="term" value="P:sodium ion transmembrane transport"/>
    <property type="evidence" value="ECO:0007669"/>
    <property type="project" value="TreeGrafter"/>
</dbReference>
<dbReference type="SUPFAM" id="SSF161070">
    <property type="entry name" value="SNF-like"/>
    <property type="match status" value="1"/>
</dbReference>
<evidence type="ECO:0000256" key="1">
    <source>
        <dbReference type="ARBA" id="ARBA00004141"/>
    </source>
</evidence>
<dbReference type="GO" id="GO:0015293">
    <property type="term" value="F:symporter activity"/>
    <property type="evidence" value="ECO:0007669"/>
    <property type="project" value="UniProtKB-KW"/>
</dbReference>
<comment type="subcellular location">
    <subcellularLocation>
        <location evidence="1">Membrane</location>
        <topology evidence="1">Multi-pass membrane protein</topology>
    </subcellularLocation>
</comment>
<evidence type="ECO:0000256" key="3">
    <source>
        <dbReference type="ARBA" id="ARBA00022448"/>
    </source>
</evidence>
<name>A0AAW1JXF4_POPJA</name>
<dbReference type="GO" id="GO:0005886">
    <property type="term" value="C:plasma membrane"/>
    <property type="evidence" value="ECO:0007669"/>
    <property type="project" value="TreeGrafter"/>
</dbReference>
<dbReference type="PANTHER" id="PTHR11616">
    <property type="entry name" value="SODIUM/CHLORIDE DEPENDENT TRANSPORTER"/>
    <property type="match status" value="1"/>
</dbReference>
<dbReference type="PANTHER" id="PTHR11616:SF240">
    <property type="entry name" value="BLOATED TUBULES, ISOFORM B-RELATED"/>
    <property type="match status" value="1"/>
</dbReference>
<dbReference type="InterPro" id="IPR000175">
    <property type="entry name" value="Na/ntran_symport"/>
</dbReference>
<proteinExistence type="inferred from homology"/>
<evidence type="ECO:0000256" key="7">
    <source>
        <dbReference type="ARBA" id="ARBA00023136"/>
    </source>
</evidence>
<evidence type="ECO:0000313" key="10">
    <source>
        <dbReference type="Proteomes" id="UP001458880"/>
    </source>
</evidence>
<sequence length="292" mass="33775">MQTVKYRYYYPIRRSLIPIIKSNRLQFFKKIVGNDEDETNFELSRKEFVIISTLFQTNIDHLLIYISLVFRYGGVFITVFHAFLQVCVGMPVYCLLTFMSSYTKSSFLKFFECIPILQGIGYTIGLLRFGTEIRNVMIASLSMIAIADILLHDKHVERIRQCMIGKHVQKSCLVMYPQKNHTMECPRGAKRKDIFFSTQFYFRSQVLQYNSTNLVCCKINGKLFGVSLCIWTLICCLSVFGMERIKKATVNIQIVFGCLLLSIAIYIVSFSNEDIQSVDAGTQIVFDRFEVN</sequence>
<reference evidence="9 10" key="1">
    <citation type="journal article" date="2024" name="BMC Genomics">
        <title>De novo assembly and annotation of Popillia japonica's genome with initial clues to its potential as an invasive pest.</title>
        <authorList>
            <person name="Cucini C."/>
            <person name="Boschi S."/>
            <person name="Funari R."/>
            <person name="Cardaioli E."/>
            <person name="Iannotti N."/>
            <person name="Marturano G."/>
            <person name="Paoli F."/>
            <person name="Bruttini M."/>
            <person name="Carapelli A."/>
            <person name="Frati F."/>
            <person name="Nardi F."/>
        </authorList>
    </citation>
    <scope>NUCLEOTIDE SEQUENCE [LARGE SCALE GENOMIC DNA]</scope>
    <source>
        <strain evidence="9">DMR45628</strain>
    </source>
</reference>
<evidence type="ECO:0000256" key="8">
    <source>
        <dbReference type="SAM" id="Phobius"/>
    </source>
</evidence>
<evidence type="ECO:0000256" key="6">
    <source>
        <dbReference type="ARBA" id="ARBA00022989"/>
    </source>
</evidence>
<dbReference type="Proteomes" id="UP001458880">
    <property type="component" value="Unassembled WGS sequence"/>
</dbReference>
<evidence type="ECO:0000256" key="2">
    <source>
        <dbReference type="ARBA" id="ARBA00006459"/>
    </source>
</evidence>
<keyword evidence="4 8" id="KW-0812">Transmembrane</keyword>
<comment type="caution">
    <text evidence="9">The sequence shown here is derived from an EMBL/GenBank/DDBJ whole genome shotgun (WGS) entry which is preliminary data.</text>
</comment>
<feature type="transmembrane region" description="Helical" evidence="8">
    <location>
        <begin position="108"/>
        <end position="127"/>
    </location>
</feature>
<dbReference type="InterPro" id="IPR037272">
    <property type="entry name" value="SNS_sf"/>
</dbReference>
<keyword evidence="6 8" id="KW-1133">Transmembrane helix</keyword>
<comment type="similarity">
    <text evidence="2">Belongs to the sodium:neurotransmitter symporter (SNF) (TC 2.A.22) family.</text>
</comment>
<evidence type="ECO:0000256" key="4">
    <source>
        <dbReference type="ARBA" id="ARBA00022692"/>
    </source>
</evidence>
<feature type="transmembrane region" description="Helical" evidence="8">
    <location>
        <begin position="223"/>
        <end position="242"/>
    </location>
</feature>
<keyword evidence="7 8" id="KW-0472">Membrane</keyword>
<dbReference type="GO" id="GO:0006865">
    <property type="term" value="P:amino acid transport"/>
    <property type="evidence" value="ECO:0007669"/>
    <property type="project" value="TreeGrafter"/>
</dbReference>